<gene>
    <name evidence="2" type="ORF">EMPS_02436</name>
</gene>
<organism evidence="2 3">
    <name type="scientific">Entomortierella parvispora</name>
    <dbReference type="NCBI Taxonomy" id="205924"/>
    <lineage>
        <taxon>Eukaryota</taxon>
        <taxon>Fungi</taxon>
        <taxon>Fungi incertae sedis</taxon>
        <taxon>Mucoromycota</taxon>
        <taxon>Mortierellomycotina</taxon>
        <taxon>Mortierellomycetes</taxon>
        <taxon>Mortierellales</taxon>
        <taxon>Mortierellaceae</taxon>
        <taxon>Entomortierella</taxon>
    </lineage>
</organism>
<dbReference type="OrthoDB" id="2385910at2759"/>
<keyword evidence="3" id="KW-1185">Reference proteome</keyword>
<comment type="caution">
    <text evidence="2">The sequence shown here is derived from an EMBL/GenBank/DDBJ whole genome shotgun (WGS) entry which is preliminary data.</text>
</comment>
<feature type="region of interest" description="Disordered" evidence="1">
    <location>
        <begin position="1137"/>
        <end position="1181"/>
    </location>
</feature>
<proteinExistence type="predicted"/>
<protein>
    <submittedName>
        <fullName evidence="2">Uncharacterized protein</fullName>
    </submittedName>
</protein>
<reference evidence="2" key="2">
    <citation type="journal article" date="2022" name="Microbiol. Resour. Announc.">
        <title>Whole-Genome Sequence of Entomortierella parvispora E1425, a Mucoromycotan Fungus Associated with Burkholderiaceae-Related Endosymbiotic Bacteria.</title>
        <authorList>
            <person name="Herlambang A."/>
            <person name="Guo Y."/>
            <person name="Takashima Y."/>
            <person name="Narisawa K."/>
            <person name="Ohta H."/>
            <person name="Nishizawa T."/>
        </authorList>
    </citation>
    <scope>NUCLEOTIDE SEQUENCE</scope>
    <source>
        <strain evidence="2">E1425</strain>
    </source>
</reference>
<dbReference type="EMBL" id="BQFW01000003">
    <property type="protein sequence ID" value="GJJ70087.1"/>
    <property type="molecule type" value="Genomic_DNA"/>
</dbReference>
<evidence type="ECO:0000313" key="2">
    <source>
        <dbReference type="EMBL" id="GJJ70087.1"/>
    </source>
</evidence>
<evidence type="ECO:0000256" key="1">
    <source>
        <dbReference type="SAM" id="MobiDB-lite"/>
    </source>
</evidence>
<reference evidence="2" key="1">
    <citation type="submission" date="2021-11" db="EMBL/GenBank/DDBJ databases">
        <authorList>
            <person name="Herlambang A."/>
            <person name="Guo Y."/>
            <person name="Takashima Y."/>
            <person name="Nishizawa T."/>
        </authorList>
    </citation>
    <scope>NUCLEOTIDE SEQUENCE</scope>
    <source>
        <strain evidence="2">E1425</strain>
    </source>
</reference>
<dbReference type="Proteomes" id="UP000827284">
    <property type="component" value="Unassembled WGS sequence"/>
</dbReference>
<feature type="region of interest" description="Disordered" evidence="1">
    <location>
        <begin position="1226"/>
        <end position="1245"/>
    </location>
</feature>
<feature type="region of interest" description="Disordered" evidence="1">
    <location>
        <begin position="279"/>
        <end position="303"/>
    </location>
</feature>
<accession>A0A9P3LTN8</accession>
<evidence type="ECO:0000313" key="3">
    <source>
        <dbReference type="Proteomes" id="UP000827284"/>
    </source>
</evidence>
<feature type="compositionally biased region" description="Basic residues" evidence="1">
    <location>
        <begin position="1138"/>
        <end position="1158"/>
    </location>
</feature>
<name>A0A9P3LTN8_9FUNG</name>
<sequence length="1289" mass="144472">MQLTHLARKGSQALRIKIDIEAAVLSCSGDPGNGEVQSSRRSTSRLTSRLKLLIANSRDHFAARSLIHGYMFDAWSSRQCADQFLSLNAPWILTVEDYLDMTLELGLRDYTLPCLSTVSRLEKLRLLSLLVKSQRLSSKGLQELALWSIDEAWSASLKITEPIQRSLKQSQQRSPLDLWIDILEEEEHVRYAFLKVFRSVMCRALVRISGTDYGGTKSQVTGSSVDSGRKRATEELASWMSRVVAILLEDGKTRAEMDREHSALLSSWDTMVAARSSSASGSSINLETNPRSRKRPLETSSSLSSLDKILTDDSVYSKSNKSLRPRHLEKSENTYPNVGLDSHCKSFIRICDSILLHQETAEMPPKKLSRVVLEQGSAKNASLEAGRLESCRRWVESTIASREGPWRSCVKLKLQFYAVFEEESIHEEFADLINDCGLHWELCATLQRYLKRHVASNSSLPLNVLQLGCELLLSVYAKKELLWNHLRDHLYAISRSLYFDVSGPLFGSWDFWRLDIDTQLVATLNQLVALKKSSSDFAIPSHVKESLIKISLIAPYQVLHKIVEAASMNRGQCPVLLRTLLDLGQLSWLRATTAEPALLAAVIQDIICEVKGKSTWTPHQLDNFAEFLFGAVTQLSSSRQPLLDRIEFLVECVVPLLKMMRQRKESDFFKPVAVVLTKTYETTASEPLQSQQWLQNEVQATVLLYLLDLCNQQRPNVLGDSLPGVQIRVGSSQFEDLSRLCSLMVSILADQVHSSSTAFVNHQVRALWSTISVLQDSSVNVYSTSQLVALPLLRACGLRISNVEWKPDLDRRISILCGDKMQVCRISPLRVISKTGSRSTEQSLILAQAILLFLHYSSLCDIVAEDLIQAVKSTSMEMKPQSQNLLKLFLIPALYRILSTCSSHESQRILVRVVPALMECWGGIGAEDWRMLFDIEPSFKDKLGSYWDEARISMEGSPEGEEGRRVTFSVISTSESLLRLAMDPYPRKPRDAIMNVYGLDVGYDMFVDQVASLIPTAVKSLQQDWSQVSLDYLLYCFLLACNLCQVCADSRDPTLPSRVYVNSRPIHFQGESSDERILSVLQEADVKGATLPTTELAESRVRACAELLLMAMNISEEIVARQDAFYKDYEPLQENTKVKRGKFKNRQRSSRNKNKARTKSPLVDLADEGSGLATDSIPDRLMDDTEGMDGATKAWQSTVMGLGSKPAVAQDLESPNRSELSIGNSAAETETPAQTDFDETQPPRGLLNADQVNCLRLAVSLLPQQESQAVQRRLVRLLQEDKVGETKPV</sequence>